<reference evidence="6 7" key="1">
    <citation type="submission" date="2024-06" db="EMBL/GenBank/DDBJ databases">
        <title>Chitinophaga defluvii sp. nov., isolated from municipal sewage.</title>
        <authorList>
            <person name="Zhang L."/>
        </authorList>
    </citation>
    <scope>NUCLEOTIDE SEQUENCE [LARGE SCALE GENOMIC DNA]</scope>
    <source>
        <strain evidence="6 7">H8</strain>
    </source>
</reference>
<feature type="transmembrane region" description="Helical" evidence="4">
    <location>
        <begin position="212"/>
        <end position="230"/>
    </location>
</feature>
<feature type="transmembrane region" description="Helical" evidence="4">
    <location>
        <begin position="30"/>
        <end position="47"/>
    </location>
</feature>
<dbReference type="PANTHER" id="PTHR11361">
    <property type="entry name" value="DNA MISMATCH REPAIR PROTEIN MUTS FAMILY MEMBER"/>
    <property type="match status" value="1"/>
</dbReference>
<proteinExistence type="predicted"/>
<name>A0ABV2T6W8_9BACT</name>
<dbReference type="Gene3D" id="3.40.50.300">
    <property type="entry name" value="P-loop containing nucleotide triphosphate hydrolases"/>
    <property type="match status" value="1"/>
</dbReference>
<dbReference type="InterPro" id="IPR036187">
    <property type="entry name" value="DNA_mismatch_repair_MutS_sf"/>
</dbReference>
<dbReference type="RefSeq" id="WP_354661409.1">
    <property type="nucleotide sequence ID" value="NZ_JBEXAC010000002.1"/>
</dbReference>
<dbReference type="EMBL" id="JBEXAC010000002">
    <property type="protein sequence ID" value="MET6998769.1"/>
    <property type="molecule type" value="Genomic_DNA"/>
</dbReference>
<comment type="caution">
    <text evidence="6">The sequence shown here is derived from an EMBL/GenBank/DDBJ whole genome shotgun (WGS) entry which is preliminary data.</text>
</comment>
<dbReference type="InterPro" id="IPR045076">
    <property type="entry name" value="MutS"/>
</dbReference>
<evidence type="ECO:0000256" key="3">
    <source>
        <dbReference type="ARBA" id="ARBA00023125"/>
    </source>
</evidence>
<feature type="transmembrane region" description="Helical" evidence="4">
    <location>
        <begin position="320"/>
        <end position="340"/>
    </location>
</feature>
<protein>
    <recommendedName>
        <fullName evidence="5">DNA mismatch repair proteins mutS family domain-containing protein</fullName>
    </recommendedName>
</protein>
<feature type="transmembrane region" description="Helical" evidence="4">
    <location>
        <begin position="53"/>
        <end position="71"/>
    </location>
</feature>
<dbReference type="PANTHER" id="PTHR11361:SF99">
    <property type="entry name" value="DNA MISMATCH REPAIR PROTEIN"/>
    <property type="match status" value="1"/>
</dbReference>
<keyword evidence="4" id="KW-1133">Transmembrane helix</keyword>
<dbReference type="SUPFAM" id="SSF52540">
    <property type="entry name" value="P-loop containing nucleoside triphosphate hydrolases"/>
    <property type="match status" value="1"/>
</dbReference>
<keyword evidence="1" id="KW-0547">Nucleotide-binding</keyword>
<dbReference type="Proteomes" id="UP001549749">
    <property type="component" value="Unassembled WGS sequence"/>
</dbReference>
<keyword evidence="4" id="KW-0812">Transmembrane</keyword>
<sequence>MHPKEVYQQKIAQLQVQVAAARRKSVWLSWGRLAAFLLAAICGYFYFHWNLPLAWSLPCLAGLGLFVYSIAQYQKNEDDLNLLKTLLDLNEKELLQATTYRSTFEDGSDFIDDQHDFAGDLDVFGPASLYQYINRTGTLSGRELLAATLRKPMAEVTAIVSTQQVVQELTGKVEFRQLLTAQAILAKEGKEDKPSLLYWLDLPLEFLQQKGLHLLIWASPALLLVSLILFMYTGNFMPAFIFLVINWAVLLWNIKKVNNQHQWMSNKEKILHKFAVLLKLIEKEPVGNITLLKQQQEIAAEAGHALHRLGRISNALDQRVNVLVAIVLNSIFLYDLHTIFNLERWKVRYQHKAVGWFDVIAQLEVWNSLATFAFNHPQYTFPVLQESPAMLEATSLGHPLIPENECVKNHATIGQKAQFLIITGSNMSGKSTFQRSVGTNLLLAMCGAPVCAASFTCSPVRMMTSMRIKDSIAKHTSYFQAELQRLQRIIEVLQSGERVFIILDEILKGTNSEDKLSGSRSLIEHFLQYNCLGMIATHDLELGSLETAYPAQIRNYCFESTIREDHLYFDYLIREGIARNKNATFLMKQMDII</sequence>
<keyword evidence="2" id="KW-0067">ATP-binding</keyword>
<dbReference type="Gene3D" id="1.10.1420.10">
    <property type="match status" value="1"/>
</dbReference>
<gene>
    <name evidence="6" type="ORF">ABR189_15405</name>
</gene>
<dbReference type="SMART" id="SM00534">
    <property type="entry name" value="MUTSac"/>
    <property type="match status" value="1"/>
</dbReference>
<dbReference type="InterPro" id="IPR027417">
    <property type="entry name" value="P-loop_NTPase"/>
</dbReference>
<dbReference type="Pfam" id="PF00488">
    <property type="entry name" value="MutS_V"/>
    <property type="match status" value="1"/>
</dbReference>
<feature type="transmembrane region" description="Helical" evidence="4">
    <location>
        <begin position="236"/>
        <end position="254"/>
    </location>
</feature>
<dbReference type="SUPFAM" id="SSF48334">
    <property type="entry name" value="DNA repair protein MutS, domain III"/>
    <property type="match status" value="1"/>
</dbReference>
<keyword evidence="3" id="KW-0238">DNA-binding</keyword>
<organism evidence="6 7">
    <name type="scientific">Chitinophaga defluvii</name>
    <dbReference type="NCBI Taxonomy" id="3163343"/>
    <lineage>
        <taxon>Bacteria</taxon>
        <taxon>Pseudomonadati</taxon>
        <taxon>Bacteroidota</taxon>
        <taxon>Chitinophagia</taxon>
        <taxon>Chitinophagales</taxon>
        <taxon>Chitinophagaceae</taxon>
        <taxon>Chitinophaga</taxon>
    </lineage>
</organism>
<evidence type="ECO:0000313" key="6">
    <source>
        <dbReference type="EMBL" id="MET6998769.1"/>
    </source>
</evidence>
<feature type="domain" description="DNA mismatch repair proteins mutS family" evidence="5">
    <location>
        <begin position="417"/>
        <end position="588"/>
    </location>
</feature>
<evidence type="ECO:0000256" key="2">
    <source>
        <dbReference type="ARBA" id="ARBA00022840"/>
    </source>
</evidence>
<evidence type="ECO:0000256" key="4">
    <source>
        <dbReference type="SAM" id="Phobius"/>
    </source>
</evidence>
<evidence type="ECO:0000256" key="1">
    <source>
        <dbReference type="ARBA" id="ARBA00022741"/>
    </source>
</evidence>
<dbReference type="InterPro" id="IPR000432">
    <property type="entry name" value="DNA_mismatch_repair_MutS_C"/>
</dbReference>
<keyword evidence="7" id="KW-1185">Reference proteome</keyword>
<keyword evidence="4" id="KW-0472">Membrane</keyword>
<evidence type="ECO:0000313" key="7">
    <source>
        <dbReference type="Proteomes" id="UP001549749"/>
    </source>
</evidence>
<evidence type="ECO:0000259" key="5">
    <source>
        <dbReference type="SMART" id="SM00534"/>
    </source>
</evidence>
<accession>A0ABV2T6W8</accession>